<gene>
    <name evidence="1" type="ORF">HW423_07410</name>
</gene>
<protein>
    <submittedName>
        <fullName evidence="1">Uncharacterized protein</fullName>
    </submittedName>
</protein>
<reference evidence="1 2" key="1">
    <citation type="submission" date="2020-06" db="EMBL/GenBank/DDBJ databases">
        <title>Reclassification of Facklamia ignava, Facklamia soureckii and Facklami tabacinasalis as Falseniella iganva gen. nov., comb. nov., Hutsoniella ignava gen. nov., comb. nov., and Ruoffia tabacinasalis gen. nov., comb. nov and description of Ruoffia haltotolerans sp. nov., isolated from hypersaline Inland Sea of Qatar.</title>
        <authorList>
            <person name="Fotedar R."/>
            <person name="Sankaranarayanan K."/>
            <person name="Lawson P."/>
            <person name="Caldwell M."/>
            <person name="Zeyara A."/>
            <person name="Al Malki A."/>
            <person name="Ali M."/>
        </authorList>
    </citation>
    <scope>NUCLEOTIDE SEQUENCE [LARGE SCALE GENOMIC DNA]</scope>
    <source>
        <strain evidence="1 2">INB8</strain>
    </source>
</reference>
<comment type="caution">
    <text evidence="1">The sequence shown here is derived from an EMBL/GenBank/DDBJ whole genome shotgun (WGS) entry which is preliminary data.</text>
</comment>
<dbReference type="Proteomes" id="UP000571018">
    <property type="component" value="Unassembled WGS sequence"/>
</dbReference>
<dbReference type="RefSeq" id="WP_218931299.1">
    <property type="nucleotide sequence ID" value="NZ_JACAOA010000018.1"/>
</dbReference>
<evidence type="ECO:0000313" key="1">
    <source>
        <dbReference type="EMBL" id="MBA5729609.1"/>
    </source>
</evidence>
<dbReference type="EMBL" id="JACAOA010000018">
    <property type="protein sequence ID" value="MBA5729609.1"/>
    <property type="molecule type" value="Genomic_DNA"/>
</dbReference>
<name>A0A839A5Y3_9LACT</name>
<accession>A0A839A5Y3</accession>
<dbReference type="AlphaFoldDB" id="A0A839A5Y3"/>
<proteinExistence type="predicted"/>
<evidence type="ECO:0000313" key="2">
    <source>
        <dbReference type="Proteomes" id="UP000571018"/>
    </source>
</evidence>
<sequence>MSKQEAETLATGTVKSYKGYDYGIAGDQSHAHGLSMAEYIDNYLESNADDSNGYVHVKGFRHQNNLKTTVITVTHPETDEEILVVPYPWTEW</sequence>
<organism evidence="1 2">
    <name type="scientific">Ruoffia halotolerans</name>
    <dbReference type="NCBI Taxonomy" id="2748684"/>
    <lineage>
        <taxon>Bacteria</taxon>
        <taxon>Bacillati</taxon>
        <taxon>Bacillota</taxon>
        <taxon>Bacilli</taxon>
        <taxon>Lactobacillales</taxon>
        <taxon>Aerococcaceae</taxon>
        <taxon>Ruoffia</taxon>
    </lineage>
</organism>
<keyword evidence="2" id="KW-1185">Reference proteome</keyword>